<proteinExistence type="predicted"/>
<reference evidence="1 2" key="1">
    <citation type="journal article" date="2019" name="Int. J. Syst. Evol. Microbiol.">
        <title>The Global Catalogue of Microorganisms (GCM) 10K type strain sequencing project: providing services to taxonomists for standard genome sequencing and annotation.</title>
        <authorList>
            <consortium name="The Broad Institute Genomics Platform"/>
            <consortium name="The Broad Institute Genome Sequencing Center for Infectious Disease"/>
            <person name="Wu L."/>
            <person name="Ma J."/>
        </authorList>
    </citation>
    <scope>NUCLEOTIDE SEQUENCE [LARGE SCALE GENOMIC DNA]</scope>
    <source>
        <strain evidence="1 2">CGMCC 1.12543</strain>
    </source>
</reference>
<dbReference type="Pfam" id="PF23430">
    <property type="entry name" value="DUF7117"/>
    <property type="match status" value="1"/>
</dbReference>
<evidence type="ECO:0000313" key="2">
    <source>
        <dbReference type="Proteomes" id="UP001596099"/>
    </source>
</evidence>
<name>A0ABD5RR77_9EURY</name>
<dbReference type="RefSeq" id="WP_247416905.1">
    <property type="nucleotide sequence ID" value="NZ_JALLGW010000001.1"/>
</dbReference>
<organism evidence="1 2">
    <name type="scientific">Halomarina salina</name>
    <dbReference type="NCBI Taxonomy" id="1872699"/>
    <lineage>
        <taxon>Archaea</taxon>
        <taxon>Methanobacteriati</taxon>
        <taxon>Methanobacteriota</taxon>
        <taxon>Stenosarchaea group</taxon>
        <taxon>Halobacteria</taxon>
        <taxon>Halobacteriales</taxon>
        <taxon>Natronomonadaceae</taxon>
        <taxon>Halomarina</taxon>
    </lineage>
</organism>
<sequence>MKIRGRRECADCGHRWSYYETGEVACPDCGSLRSTGVDDRTEHTDSAVRLDLTDARNRVDDDLLDAASDAAEACREFVRQSGFIHAGELRPLSDTYLAAAELAAVSRSLDRSMRVSDAEELYLLSLLRGADLDDRPGPSDVPDSLRSPRALAYAKAVSDYRSDLRTWLDDHPDDAANGVLQSIAEHVRRFEALDGEVSPADSERLVRATQDIGDYLREGDEGALATAKGRLADID</sequence>
<evidence type="ECO:0000313" key="1">
    <source>
        <dbReference type="EMBL" id="MFC5972938.1"/>
    </source>
</evidence>
<dbReference type="EMBL" id="JBHSQH010000001">
    <property type="protein sequence ID" value="MFC5972938.1"/>
    <property type="molecule type" value="Genomic_DNA"/>
</dbReference>
<accession>A0ABD5RR77</accession>
<dbReference type="InterPro" id="IPR055541">
    <property type="entry name" value="DUF7117"/>
</dbReference>
<dbReference type="AlphaFoldDB" id="A0ABD5RR77"/>
<comment type="caution">
    <text evidence="1">The sequence shown here is derived from an EMBL/GenBank/DDBJ whole genome shotgun (WGS) entry which is preliminary data.</text>
</comment>
<protein>
    <submittedName>
        <fullName evidence="1">TFIIB-type zinc ribbon-containing protein</fullName>
    </submittedName>
</protein>
<keyword evidence="2" id="KW-1185">Reference proteome</keyword>
<gene>
    <name evidence="1" type="ORF">ACFPYI_16515</name>
</gene>
<dbReference type="Proteomes" id="UP001596099">
    <property type="component" value="Unassembled WGS sequence"/>
</dbReference>